<proteinExistence type="predicted"/>
<name>A0A7C4DZX6_CALS0</name>
<evidence type="ECO:0000313" key="1">
    <source>
        <dbReference type="EMBL" id="HGN90199.1"/>
    </source>
</evidence>
<protein>
    <submittedName>
        <fullName evidence="1">Uncharacterized protein</fullName>
    </submittedName>
</protein>
<accession>A0A7C4DZX6</accession>
<evidence type="ECO:0000313" key="2">
    <source>
        <dbReference type="EMBL" id="HHN52286.1"/>
    </source>
</evidence>
<gene>
    <name evidence="2" type="ORF">ENM30_03120</name>
    <name evidence="1" type="ORF">ENT82_03600</name>
</gene>
<dbReference type="EMBL" id="DTAD01000034">
    <property type="protein sequence ID" value="HGN90199.1"/>
    <property type="molecule type" value="Genomic_DNA"/>
</dbReference>
<organism evidence="1">
    <name type="scientific">Caldiarchaeum subterraneum</name>
    <dbReference type="NCBI Taxonomy" id="311458"/>
    <lineage>
        <taxon>Archaea</taxon>
        <taxon>Nitrososphaerota</taxon>
        <taxon>Candidatus Caldarchaeales</taxon>
        <taxon>Candidatus Caldarchaeaceae</taxon>
        <taxon>Candidatus Caldarchaeum</taxon>
    </lineage>
</organism>
<sequence length="83" mass="8973">MELVYAFAGILLYIISGYLKSGEAFEPVKALRTAVVGIAAVVSNMVLGVELPAPELETLLTAGEVTFVENLAKTLWRRVFSTL</sequence>
<comment type="caution">
    <text evidence="1">The sequence shown here is derived from an EMBL/GenBank/DDBJ whole genome shotgun (WGS) entry which is preliminary data.</text>
</comment>
<dbReference type="EMBL" id="DRXG01000063">
    <property type="protein sequence ID" value="HHN52286.1"/>
    <property type="molecule type" value="Genomic_DNA"/>
</dbReference>
<dbReference type="AlphaFoldDB" id="A0A7C4DZX6"/>
<reference evidence="1" key="1">
    <citation type="journal article" date="2020" name="mSystems">
        <title>Genome- and Community-Level Interaction Insights into Carbon Utilization and Element Cycling Functions of Hydrothermarchaeota in Hydrothermal Sediment.</title>
        <authorList>
            <person name="Zhou Z."/>
            <person name="Liu Y."/>
            <person name="Xu W."/>
            <person name="Pan J."/>
            <person name="Luo Z.H."/>
            <person name="Li M."/>
        </authorList>
    </citation>
    <scope>NUCLEOTIDE SEQUENCE [LARGE SCALE GENOMIC DNA]</scope>
    <source>
        <strain evidence="2">SpSt-1073</strain>
        <strain evidence="1">SpSt-613</strain>
    </source>
</reference>